<organism evidence="2 3">
    <name type="scientific">Geoglobus acetivorans</name>
    <dbReference type="NCBI Taxonomy" id="565033"/>
    <lineage>
        <taxon>Archaea</taxon>
        <taxon>Methanobacteriati</taxon>
        <taxon>Methanobacteriota</taxon>
        <taxon>Archaeoglobi</taxon>
        <taxon>Archaeoglobales</taxon>
        <taxon>Archaeoglobaceae</taxon>
        <taxon>Geoglobus</taxon>
    </lineage>
</organism>
<dbReference type="RefSeq" id="WP_193805842.1">
    <property type="nucleotide sequence ID" value="NZ_CP087714.1"/>
</dbReference>
<evidence type="ECO:0000313" key="2">
    <source>
        <dbReference type="EMBL" id="XAT64478.1"/>
    </source>
</evidence>
<dbReference type="Proteomes" id="UP001492541">
    <property type="component" value="Chromosome"/>
</dbReference>
<gene>
    <name evidence="2" type="ORF">LPQ35_03665</name>
</gene>
<keyword evidence="1" id="KW-1133">Transmembrane helix</keyword>
<name>A0ABZ3H4I7_GEOAI</name>
<evidence type="ECO:0000256" key="1">
    <source>
        <dbReference type="SAM" id="Phobius"/>
    </source>
</evidence>
<feature type="transmembrane region" description="Helical" evidence="1">
    <location>
        <begin position="108"/>
        <end position="132"/>
    </location>
</feature>
<evidence type="ECO:0000313" key="3">
    <source>
        <dbReference type="Proteomes" id="UP001492541"/>
    </source>
</evidence>
<feature type="transmembrane region" description="Helical" evidence="1">
    <location>
        <begin position="182"/>
        <end position="200"/>
    </location>
</feature>
<dbReference type="GeneID" id="90448752"/>
<feature type="transmembrane region" description="Helical" evidence="1">
    <location>
        <begin position="66"/>
        <end position="87"/>
    </location>
</feature>
<accession>A0ABZ3H4I7</accession>
<feature type="transmembrane region" description="Helical" evidence="1">
    <location>
        <begin position="144"/>
        <end position="161"/>
    </location>
</feature>
<keyword evidence="3" id="KW-1185">Reference proteome</keyword>
<dbReference type="EMBL" id="CP087714">
    <property type="protein sequence ID" value="XAT64478.1"/>
    <property type="molecule type" value="Genomic_DNA"/>
</dbReference>
<feature type="transmembrane region" description="Helical" evidence="1">
    <location>
        <begin position="6"/>
        <end position="33"/>
    </location>
</feature>
<dbReference type="InterPro" id="IPR051790">
    <property type="entry name" value="Cytochrome_c-biogenesis_DsbD"/>
</dbReference>
<proteinExistence type="predicted"/>
<reference evidence="2 3" key="1">
    <citation type="submission" date="2021-11" db="EMBL/GenBank/DDBJ databases">
        <title>Whole genome of Geoglobus acetivorans.</title>
        <authorList>
            <person name="Liu D."/>
        </authorList>
    </citation>
    <scope>NUCLEOTIDE SEQUENCE [LARGE SCALE GENOMIC DNA]</scope>
    <source>
        <strain evidence="2 3">SBH6</strain>
    </source>
</reference>
<dbReference type="PANTHER" id="PTHR31272">
    <property type="entry name" value="CYTOCHROME C-TYPE BIOGENESIS PROTEIN HI_1454-RELATED"/>
    <property type="match status" value="1"/>
</dbReference>
<protein>
    <submittedName>
        <fullName evidence="2">Uncharacterized protein</fullName>
    </submittedName>
</protein>
<keyword evidence="1" id="KW-0812">Transmembrane</keyword>
<sequence>MMVSLLLSYIAGIISIFSPCVLPMIPVIFAGALGSWKRSVVIVTGMILFFMLAGTLASLLGKVSLIRYLAYAGLFVFGVILVSDELYMKYSAFTSRFTGRLRVPADSFLFGAFLGLIWSPCIGPIVGALLGFNAISSGTFEGTISMLFFGLGIATGIAIILKLGERSRVFLKYGEKIRKISGYIILVFLALLISGVYLQIELSLSRLIPL</sequence>
<keyword evidence="1" id="KW-0472">Membrane</keyword>
<dbReference type="PANTHER" id="PTHR31272:SF9">
    <property type="entry name" value="BLL1027 PROTEIN"/>
    <property type="match status" value="1"/>
</dbReference>
<feature type="transmembrane region" description="Helical" evidence="1">
    <location>
        <begin position="40"/>
        <end position="60"/>
    </location>
</feature>